<comment type="subcellular location">
    <subcellularLocation>
        <location evidence="7">Endomembrane system</location>
        <topology evidence="7">Lipid-anchor</topology>
        <orientation evidence="7">Cytoplasmic side</orientation>
    </subcellularLocation>
</comment>
<evidence type="ECO:0000256" key="1">
    <source>
        <dbReference type="ARBA" id="ARBA00008025"/>
    </source>
</evidence>
<evidence type="ECO:0000259" key="10">
    <source>
        <dbReference type="PROSITE" id="PS50892"/>
    </source>
</evidence>
<dbReference type="Pfam" id="PF00957">
    <property type="entry name" value="Synaptobrevin"/>
    <property type="match status" value="1"/>
</dbReference>
<evidence type="ECO:0000256" key="4">
    <source>
        <dbReference type="ARBA" id="ARBA00023139"/>
    </source>
</evidence>
<dbReference type="SUPFAM" id="SSF58038">
    <property type="entry name" value="SNARE fusion complex"/>
    <property type="match status" value="1"/>
</dbReference>
<keyword evidence="3" id="KW-0472">Membrane</keyword>
<keyword evidence="8" id="KW-0175">Coiled coil</keyword>
<evidence type="ECO:0000256" key="3">
    <source>
        <dbReference type="ARBA" id="ARBA00023136"/>
    </source>
</evidence>
<dbReference type="PROSITE" id="PS50892">
    <property type="entry name" value="V_SNARE"/>
    <property type="match status" value="1"/>
</dbReference>
<evidence type="ECO:0000313" key="12">
    <source>
        <dbReference type="Proteomes" id="UP001583193"/>
    </source>
</evidence>
<keyword evidence="5" id="KW-0449">Lipoprotein</keyword>
<dbReference type="CDD" id="cd14824">
    <property type="entry name" value="Longin"/>
    <property type="match status" value="1"/>
</dbReference>
<dbReference type="EMBL" id="JAVDPF010000007">
    <property type="protein sequence ID" value="KAL1881597.1"/>
    <property type="molecule type" value="Genomic_DNA"/>
</dbReference>
<dbReference type="CDD" id="cd15867">
    <property type="entry name" value="R-SNARE_YKT6"/>
    <property type="match status" value="1"/>
</dbReference>
<dbReference type="InterPro" id="IPR042855">
    <property type="entry name" value="V_SNARE_CC"/>
</dbReference>
<organism evidence="11 12">
    <name type="scientific">Paecilomyces lecythidis</name>
    <dbReference type="NCBI Taxonomy" id="3004212"/>
    <lineage>
        <taxon>Eukaryota</taxon>
        <taxon>Fungi</taxon>
        <taxon>Dikarya</taxon>
        <taxon>Ascomycota</taxon>
        <taxon>Pezizomycotina</taxon>
        <taxon>Eurotiomycetes</taxon>
        <taxon>Eurotiomycetidae</taxon>
        <taxon>Eurotiales</taxon>
        <taxon>Thermoascaceae</taxon>
        <taxon>Paecilomyces</taxon>
    </lineage>
</organism>
<dbReference type="SMART" id="SM01270">
    <property type="entry name" value="Longin"/>
    <property type="match status" value="1"/>
</dbReference>
<dbReference type="PROSITE" id="PS50859">
    <property type="entry name" value="LONGIN"/>
    <property type="match status" value="1"/>
</dbReference>
<keyword evidence="12" id="KW-1185">Reference proteome</keyword>
<evidence type="ECO:0000256" key="7">
    <source>
        <dbReference type="ARBA" id="ARBA00046278"/>
    </source>
</evidence>
<dbReference type="Proteomes" id="UP001583193">
    <property type="component" value="Unassembled WGS sequence"/>
</dbReference>
<dbReference type="Gene3D" id="3.30.450.50">
    <property type="entry name" value="Longin domain"/>
    <property type="match status" value="1"/>
</dbReference>
<keyword evidence="4" id="KW-0564">Palmitate</keyword>
<evidence type="ECO:0000313" key="11">
    <source>
        <dbReference type="EMBL" id="KAL1881597.1"/>
    </source>
</evidence>
<reference evidence="11 12" key="1">
    <citation type="journal article" date="2024" name="IMA Fungus">
        <title>IMA Genome - F19 : A genome assembly and annotation guide to empower mycologists, including annotated draft genome sequences of Ceratocystis pirilliformis, Diaporthe australafricana, Fusarium ophioides, Paecilomyces lecythidis, and Sporothrix stenoceras.</title>
        <authorList>
            <person name="Aylward J."/>
            <person name="Wilson A.M."/>
            <person name="Visagie C.M."/>
            <person name="Spraker J."/>
            <person name="Barnes I."/>
            <person name="Buitendag C."/>
            <person name="Ceriani C."/>
            <person name="Del Mar Angel L."/>
            <person name="du Plessis D."/>
            <person name="Fuchs T."/>
            <person name="Gasser K."/>
            <person name="Kramer D."/>
            <person name="Li W."/>
            <person name="Munsamy K."/>
            <person name="Piso A."/>
            <person name="Price J.L."/>
            <person name="Sonnekus B."/>
            <person name="Thomas C."/>
            <person name="van der Nest A."/>
            <person name="van Dijk A."/>
            <person name="van Heerden A."/>
            <person name="van Vuuren N."/>
            <person name="Yilmaz N."/>
            <person name="Duong T.A."/>
            <person name="van der Merwe N.A."/>
            <person name="Wingfield M.J."/>
            <person name="Wingfield B.D."/>
        </authorList>
    </citation>
    <scope>NUCLEOTIDE SEQUENCE [LARGE SCALE GENOMIC DNA]</scope>
    <source>
        <strain evidence="11 12">CMW 18167</strain>
    </source>
</reference>
<evidence type="ECO:0000256" key="2">
    <source>
        <dbReference type="ARBA" id="ARBA00022481"/>
    </source>
</evidence>
<evidence type="ECO:0000259" key="9">
    <source>
        <dbReference type="PROSITE" id="PS50859"/>
    </source>
</evidence>
<proteinExistence type="inferred from homology"/>
<evidence type="ECO:0000256" key="6">
    <source>
        <dbReference type="ARBA" id="ARBA00023289"/>
    </source>
</evidence>
<name>A0ABR3XZZ4_9EURO</name>
<protein>
    <submittedName>
        <fullName evidence="11">Palmitoyltransferase</fullName>
    </submittedName>
</protein>
<evidence type="ECO:0000256" key="5">
    <source>
        <dbReference type="ARBA" id="ARBA00023288"/>
    </source>
</evidence>
<comment type="caution">
    <text evidence="11">The sequence shown here is derived from an EMBL/GenBank/DDBJ whole genome shotgun (WGS) entry which is preliminary data.</text>
</comment>
<accession>A0ABR3XZZ4</accession>
<comment type="similarity">
    <text evidence="1">Belongs to the synaptobrevin family.</text>
</comment>
<feature type="domain" description="V-SNARE coiled-coil homology" evidence="10">
    <location>
        <begin position="158"/>
        <end position="218"/>
    </location>
</feature>
<keyword evidence="2" id="KW-0488">Methylation</keyword>
<evidence type="ECO:0000256" key="8">
    <source>
        <dbReference type="PROSITE-ProRule" id="PRU00290"/>
    </source>
</evidence>
<sequence>MRNILFIGVFIKSSQPPPVNPNDPNAKPPTALQLCGEEDLSDFRWYKGTIREFMLMYAGAFAQRVEPGTPYAIPQEVQTEKYNFHVFCRSEGVAAVTVARDSYPDLVAHSLNRKVLDTFLAKYPVSSLKGHTASSPQFALSELKEYIITYQDPNKADSISRIQQELGETRQVLHKTIEQVLERGEKIDSLVAKSDSLSSQSKMFYTQAKKQNSCCSVM</sequence>
<dbReference type="PANTHER" id="PTHR45806">
    <property type="entry name" value="SYNAPTOBREVIN HOMOLOG YKT6"/>
    <property type="match status" value="1"/>
</dbReference>
<dbReference type="PANTHER" id="PTHR45806:SF1">
    <property type="entry name" value="SYNAPTOBREVIN HOMOLOG YKT6"/>
    <property type="match status" value="1"/>
</dbReference>
<gene>
    <name evidence="11" type="primary">YKT6</name>
    <name evidence="11" type="ORF">Plec18167_003194</name>
</gene>
<feature type="domain" description="Longin" evidence="9">
    <location>
        <begin position="61"/>
        <end position="147"/>
    </location>
</feature>
<keyword evidence="6" id="KW-0636">Prenylation</keyword>
<dbReference type="InterPro" id="IPR010908">
    <property type="entry name" value="Longin_dom"/>
</dbReference>
<dbReference type="InterPro" id="IPR011012">
    <property type="entry name" value="Longin-like_dom_sf"/>
</dbReference>
<dbReference type="InterPro" id="IPR045848">
    <property type="entry name" value="R-SNARE_YKT6"/>
</dbReference>
<dbReference type="Pfam" id="PF13774">
    <property type="entry name" value="Longin"/>
    <property type="match status" value="1"/>
</dbReference>
<dbReference type="SUPFAM" id="SSF64356">
    <property type="entry name" value="SNARE-like"/>
    <property type="match status" value="1"/>
</dbReference>
<dbReference type="Gene3D" id="1.20.5.110">
    <property type="match status" value="1"/>
</dbReference>